<dbReference type="SUPFAM" id="SSF81336">
    <property type="entry name" value="F1F0 ATP synthase subunit A"/>
    <property type="match status" value="1"/>
</dbReference>
<feature type="transmembrane region" description="Helical" evidence="11">
    <location>
        <begin position="188"/>
        <end position="210"/>
    </location>
</feature>
<dbReference type="EMBL" id="LCRO01000002">
    <property type="protein sequence ID" value="KKW35848.1"/>
    <property type="molecule type" value="Genomic_DNA"/>
</dbReference>
<dbReference type="GO" id="GO:0005886">
    <property type="term" value="C:plasma membrane"/>
    <property type="evidence" value="ECO:0007669"/>
    <property type="project" value="UniProtKB-SubCell"/>
</dbReference>
<keyword evidence="3 11" id="KW-0813">Transport</keyword>
<comment type="similarity">
    <text evidence="2 11">Belongs to the ATPase A chain family.</text>
</comment>
<dbReference type="HAMAP" id="MF_01393">
    <property type="entry name" value="ATP_synth_a_bact"/>
    <property type="match status" value="1"/>
</dbReference>
<dbReference type="PROSITE" id="PS00449">
    <property type="entry name" value="ATPASE_A"/>
    <property type="match status" value="1"/>
</dbReference>
<keyword evidence="7 11" id="KW-1133">Transmembrane helix</keyword>
<feature type="transmembrane region" description="Helical" evidence="11">
    <location>
        <begin position="15"/>
        <end position="43"/>
    </location>
</feature>
<evidence type="ECO:0000256" key="5">
    <source>
        <dbReference type="ARBA" id="ARBA00022692"/>
    </source>
</evidence>
<evidence type="ECO:0000256" key="8">
    <source>
        <dbReference type="ARBA" id="ARBA00023065"/>
    </source>
</evidence>
<dbReference type="PRINTS" id="PR00123">
    <property type="entry name" value="ATPASEA"/>
</dbReference>
<evidence type="ECO:0000256" key="3">
    <source>
        <dbReference type="ARBA" id="ARBA00022448"/>
    </source>
</evidence>
<evidence type="ECO:0000256" key="10">
    <source>
        <dbReference type="ARBA" id="ARBA00023310"/>
    </source>
</evidence>
<keyword evidence="6 11" id="KW-0375">Hydrogen ion transport</keyword>
<dbReference type="InterPro" id="IPR000568">
    <property type="entry name" value="ATP_synth_F0_asu"/>
</dbReference>
<dbReference type="InterPro" id="IPR035908">
    <property type="entry name" value="F0_ATP_A_sf"/>
</dbReference>
<evidence type="ECO:0000313" key="13">
    <source>
        <dbReference type="Proteomes" id="UP000034740"/>
    </source>
</evidence>
<evidence type="ECO:0000256" key="1">
    <source>
        <dbReference type="ARBA" id="ARBA00004141"/>
    </source>
</evidence>
<keyword evidence="11" id="KW-1003">Cell membrane</keyword>
<dbReference type="AlphaFoldDB" id="A0A0G1XXD7"/>
<keyword evidence="9 11" id="KW-0472">Membrane</keyword>
<dbReference type="PANTHER" id="PTHR42823:SF3">
    <property type="entry name" value="ATP SYNTHASE SUBUNIT A, CHLOROPLASTIC"/>
    <property type="match status" value="1"/>
</dbReference>
<feature type="transmembrane region" description="Helical" evidence="11">
    <location>
        <begin position="216"/>
        <end position="237"/>
    </location>
</feature>
<evidence type="ECO:0000256" key="2">
    <source>
        <dbReference type="ARBA" id="ARBA00006810"/>
    </source>
</evidence>
<dbReference type="Gene3D" id="1.20.120.220">
    <property type="entry name" value="ATP synthase, F0 complex, subunit A"/>
    <property type="match status" value="1"/>
</dbReference>
<accession>A0A0G1XXD7</accession>
<dbReference type="GO" id="GO:0045259">
    <property type="term" value="C:proton-transporting ATP synthase complex"/>
    <property type="evidence" value="ECO:0007669"/>
    <property type="project" value="UniProtKB-KW"/>
</dbReference>
<evidence type="ECO:0000256" key="4">
    <source>
        <dbReference type="ARBA" id="ARBA00022547"/>
    </source>
</evidence>
<comment type="function">
    <text evidence="11">Key component of the proton channel; it plays a direct role in the translocation of protons across the membrane.</text>
</comment>
<feature type="transmembrane region" description="Helical" evidence="11">
    <location>
        <begin position="129"/>
        <end position="152"/>
    </location>
</feature>
<protein>
    <recommendedName>
        <fullName evidence="11">ATP synthase subunit a</fullName>
    </recommendedName>
    <alternativeName>
        <fullName evidence="11">ATP synthase F0 sector subunit a</fullName>
    </alternativeName>
    <alternativeName>
        <fullName evidence="11">F-ATPase subunit 6</fullName>
    </alternativeName>
</protein>
<name>A0A0G1XXD7_9BACT</name>
<dbReference type="InterPro" id="IPR023011">
    <property type="entry name" value="ATP_synth_F0_asu_AS"/>
</dbReference>
<evidence type="ECO:0000256" key="11">
    <source>
        <dbReference type="HAMAP-Rule" id="MF_01393"/>
    </source>
</evidence>
<comment type="caution">
    <text evidence="12">The sequence shown here is derived from an EMBL/GenBank/DDBJ whole genome shotgun (WGS) entry which is preliminary data.</text>
</comment>
<dbReference type="PANTHER" id="PTHR42823">
    <property type="entry name" value="ATP SYNTHASE SUBUNIT A, CHLOROPLASTIC"/>
    <property type="match status" value="1"/>
</dbReference>
<reference evidence="12 13" key="1">
    <citation type="journal article" date="2015" name="Nature">
        <title>rRNA introns, odd ribosomes, and small enigmatic genomes across a large radiation of phyla.</title>
        <authorList>
            <person name="Brown C.T."/>
            <person name="Hug L.A."/>
            <person name="Thomas B.C."/>
            <person name="Sharon I."/>
            <person name="Castelle C.J."/>
            <person name="Singh A."/>
            <person name="Wilkins M.J."/>
            <person name="Williams K.H."/>
            <person name="Banfield J.F."/>
        </authorList>
    </citation>
    <scope>NUCLEOTIDE SEQUENCE [LARGE SCALE GENOMIC DNA]</scope>
</reference>
<dbReference type="Pfam" id="PF00119">
    <property type="entry name" value="ATP-synt_A"/>
    <property type="match status" value="1"/>
</dbReference>
<dbReference type="GO" id="GO:0046933">
    <property type="term" value="F:proton-transporting ATP synthase activity, rotational mechanism"/>
    <property type="evidence" value="ECO:0007669"/>
    <property type="project" value="UniProtKB-UniRule"/>
</dbReference>
<evidence type="ECO:0000256" key="6">
    <source>
        <dbReference type="ARBA" id="ARBA00022781"/>
    </source>
</evidence>
<evidence type="ECO:0000256" key="7">
    <source>
        <dbReference type="ARBA" id="ARBA00022989"/>
    </source>
</evidence>
<feature type="transmembrane region" description="Helical" evidence="11">
    <location>
        <begin position="82"/>
        <end position="102"/>
    </location>
</feature>
<comment type="subcellular location">
    <subcellularLocation>
        <location evidence="11">Cell membrane</location>
        <topology evidence="11">Multi-pass membrane protein</topology>
    </subcellularLocation>
    <subcellularLocation>
        <location evidence="1">Membrane</location>
        <topology evidence="1">Multi-pass membrane protein</topology>
    </subcellularLocation>
</comment>
<keyword evidence="5 11" id="KW-0812">Transmembrane</keyword>
<gene>
    <name evidence="11" type="primary">atpB</name>
    <name evidence="12" type="ORF">UY83_C0002G0005</name>
</gene>
<keyword evidence="4 11" id="KW-0138">CF(0)</keyword>
<dbReference type="Proteomes" id="UP000034740">
    <property type="component" value="Unassembled WGS sequence"/>
</dbReference>
<organism evidence="12 13">
    <name type="scientific">Candidatus Adlerbacteria bacterium GW2011_GWA1_54_10</name>
    <dbReference type="NCBI Taxonomy" id="1618605"/>
    <lineage>
        <taxon>Bacteria</taxon>
        <taxon>Candidatus Adleribacteriota</taxon>
    </lineage>
</organism>
<proteinExistence type="inferred from homology"/>
<keyword evidence="8 11" id="KW-0406">Ion transport</keyword>
<sequence>MEEGLHIALAAEPLFYVWGVPVTGALLLTWVAMAALVALGYFVGRRAALVPGRLQTAFEAIFEYILDYMAATLESAALARRYFPLIATIFLFIFAANMINFLPGVESIGVNEGGRLIPLLRPAGTDLNVTLALAMISFLVIEISGIAALGFLKYGRKFITLKSPVNFAVGVLELIGNLARLVSFSFRLFGNIFAGHVLIAVIVFFVPLVLPVPLMIFEVFVGFMQAAIFALLTLVFIKLSISEPAH</sequence>
<keyword evidence="10 11" id="KW-0066">ATP synthesis</keyword>
<dbReference type="InterPro" id="IPR045082">
    <property type="entry name" value="ATP_syn_F0_a_bact/chloroplast"/>
</dbReference>
<evidence type="ECO:0000256" key="9">
    <source>
        <dbReference type="ARBA" id="ARBA00023136"/>
    </source>
</evidence>
<evidence type="ECO:0000313" key="12">
    <source>
        <dbReference type="EMBL" id="KKW35848.1"/>
    </source>
</evidence>
<dbReference type="GO" id="GO:0042777">
    <property type="term" value="P:proton motive force-driven plasma membrane ATP synthesis"/>
    <property type="evidence" value="ECO:0007669"/>
    <property type="project" value="TreeGrafter"/>
</dbReference>
<dbReference type="CDD" id="cd00310">
    <property type="entry name" value="ATP-synt_Fo_a_6"/>
    <property type="match status" value="1"/>
</dbReference>